<name>A0ABS3ARV3_9BACT</name>
<sequence>MSDPLGGAESIPDPLLPTRSTTPKKVTTELSAQAMEKVQQACNKLQETLQETPSKLPTREEFLQHVRTLTEEEPEDLQQHATHIAEQIFHQVFPSEAEHAREVDQMMRDVGMLAAGRNIAELQHTSEKNVPHHSLGILEALFSKAERMVGNDPMSRLEKKIAYCQTIAEQTENKMRPNTNLGVVDTRNVLEYTLKFDMVPTGIAGLTNDPVATSWGPKFFAKSISNLKALGEAGGSFFQQLIRLSLSILNLVFPITAIIKKIRKEEVDIEELIPIANFFFRISKAMKNHDKALSELAQTGIGALSVELYNLVGRSIDFVATHLCMLLFLDGRNFINGLIGFTSSFYRLVAGFVKAPYNAYKRWEDRCEIVTAKTMDCPAGHRMIKFQALELSETTARAKGTLNARFFEIRSSLENAYNARYDKTKAETEANTAALDKAIAMLEKVLLEEVKLGRENEHGRCVHNTNEVPEGLNPFNLMENLRENSKRLIPELGSAENYNLQMCLEMQMISFIQKITNEIKPPPTAEEVYAITIALVDKWTKAVDQKNVDQWKGEATPDDKIARYAAYLNSCFENVSMGMIEAKRATLRLAQSVAMKEGHPLKLGAISGKGSLIELLHTRASGGGFFRDRAPEQLLKRFTRGPKPLSEYDTKDPTETFTSKVGLANDMLGAWFKNIGQELTNMAICLGHALPAWAGPVLAVLFPPVGIPIVVGKIVQFLSQTAGLSDIVGYGGSFFYLSVRAGKEARSELLHIVHPMNGTEGAMLLAYLAHLASTAINTVASMFHHPAILVGKFSPSHVGMLVFAAALTAQLAKFCGVFVRELWKGSNGARACAIASKGEEYVKATTRSKAGAEEYGWDEEHICTTITRIDNEIATNPLVERQRVNISTSMVGYLERAGTQFYRAQGALHSHEAPEMASVWEQGERDQQRNIPSLSRVLYESVLHHNKELEKDVSSDFRTILKNNAEKYGLTIIDEQSDFFGDISEYGNKHENYYDGLNEPLPAI</sequence>
<evidence type="ECO:0000313" key="2">
    <source>
        <dbReference type="EMBL" id="MBN4067051.1"/>
    </source>
</evidence>
<protein>
    <submittedName>
        <fullName evidence="2">Uncharacterized protein</fullName>
    </submittedName>
</protein>
<gene>
    <name evidence="2" type="ORF">JYU14_03105</name>
</gene>
<keyword evidence="3" id="KW-1185">Reference proteome</keyword>
<feature type="region of interest" description="Disordered" evidence="1">
    <location>
        <begin position="1"/>
        <end position="23"/>
    </location>
</feature>
<comment type="caution">
    <text evidence="2">The sequence shown here is derived from an EMBL/GenBank/DDBJ whole genome shotgun (WGS) entry which is preliminary data.</text>
</comment>
<dbReference type="Proteomes" id="UP000722121">
    <property type="component" value="Unassembled WGS sequence"/>
</dbReference>
<reference evidence="2 3" key="1">
    <citation type="submission" date="2021-02" db="EMBL/GenBank/DDBJ databases">
        <title>Activity-based single-cell genomes from oceanic crustal fluid captures similar information to metagenomic and metatranscriptomic surveys with orders of magnitude less sampling.</title>
        <authorList>
            <person name="D'Angelo T.S."/>
            <person name="Orcutt B.N."/>
        </authorList>
    </citation>
    <scope>NUCLEOTIDE SEQUENCE [LARGE SCALE GENOMIC DNA]</scope>
    <source>
        <strain evidence="2">AH-315-G07</strain>
    </source>
</reference>
<organism evidence="2 3">
    <name type="scientific">Simkania negevensis</name>
    <dbReference type="NCBI Taxonomy" id="83561"/>
    <lineage>
        <taxon>Bacteria</taxon>
        <taxon>Pseudomonadati</taxon>
        <taxon>Chlamydiota</taxon>
        <taxon>Chlamydiia</taxon>
        <taxon>Parachlamydiales</taxon>
        <taxon>Simkaniaceae</taxon>
        <taxon>Simkania</taxon>
    </lineage>
</organism>
<proteinExistence type="predicted"/>
<dbReference type="EMBL" id="JAFITR010000057">
    <property type="protein sequence ID" value="MBN4067051.1"/>
    <property type="molecule type" value="Genomic_DNA"/>
</dbReference>
<evidence type="ECO:0000256" key="1">
    <source>
        <dbReference type="SAM" id="MobiDB-lite"/>
    </source>
</evidence>
<accession>A0ABS3ARV3</accession>
<evidence type="ECO:0000313" key="3">
    <source>
        <dbReference type="Proteomes" id="UP000722121"/>
    </source>
</evidence>